<comment type="caution">
    <text evidence="1">The sequence shown here is derived from an EMBL/GenBank/DDBJ whole genome shotgun (WGS) entry which is preliminary data.</text>
</comment>
<gene>
    <name evidence="1" type="ORF">POM88_054618</name>
</gene>
<dbReference type="Proteomes" id="UP001237642">
    <property type="component" value="Unassembled WGS sequence"/>
</dbReference>
<keyword evidence="2" id="KW-1185">Reference proteome</keyword>
<evidence type="ECO:0000313" key="2">
    <source>
        <dbReference type="Proteomes" id="UP001237642"/>
    </source>
</evidence>
<proteinExistence type="predicted"/>
<organism evidence="1 2">
    <name type="scientific">Heracleum sosnowskyi</name>
    <dbReference type="NCBI Taxonomy" id="360622"/>
    <lineage>
        <taxon>Eukaryota</taxon>
        <taxon>Viridiplantae</taxon>
        <taxon>Streptophyta</taxon>
        <taxon>Embryophyta</taxon>
        <taxon>Tracheophyta</taxon>
        <taxon>Spermatophyta</taxon>
        <taxon>Magnoliopsida</taxon>
        <taxon>eudicotyledons</taxon>
        <taxon>Gunneridae</taxon>
        <taxon>Pentapetalae</taxon>
        <taxon>asterids</taxon>
        <taxon>campanulids</taxon>
        <taxon>Apiales</taxon>
        <taxon>Apiaceae</taxon>
        <taxon>Apioideae</taxon>
        <taxon>apioid superclade</taxon>
        <taxon>Tordylieae</taxon>
        <taxon>Tordyliinae</taxon>
        <taxon>Heracleum</taxon>
    </lineage>
</organism>
<evidence type="ECO:0000313" key="1">
    <source>
        <dbReference type="EMBL" id="KAK1350651.1"/>
    </source>
</evidence>
<dbReference type="AlphaFoldDB" id="A0AAD8GMW4"/>
<dbReference type="EMBL" id="JAUIZM010000063">
    <property type="protein sequence ID" value="KAK1350651.1"/>
    <property type="molecule type" value="Genomic_DNA"/>
</dbReference>
<accession>A0AAD8GMW4</accession>
<reference evidence="1" key="2">
    <citation type="submission" date="2023-05" db="EMBL/GenBank/DDBJ databases">
        <authorList>
            <person name="Schelkunov M.I."/>
        </authorList>
    </citation>
    <scope>NUCLEOTIDE SEQUENCE</scope>
    <source>
        <strain evidence="1">Hsosn_3</strain>
        <tissue evidence="1">Leaf</tissue>
    </source>
</reference>
<reference evidence="1" key="1">
    <citation type="submission" date="2023-02" db="EMBL/GenBank/DDBJ databases">
        <title>Genome of toxic invasive species Heracleum sosnowskyi carries increased number of genes despite the absence of recent whole-genome duplications.</title>
        <authorList>
            <person name="Schelkunov M."/>
            <person name="Shtratnikova V."/>
            <person name="Makarenko M."/>
            <person name="Klepikova A."/>
            <person name="Omelchenko D."/>
            <person name="Novikova G."/>
            <person name="Obukhova E."/>
            <person name="Bogdanov V."/>
            <person name="Penin A."/>
            <person name="Logacheva M."/>
        </authorList>
    </citation>
    <scope>NUCLEOTIDE SEQUENCE</scope>
    <source>
        <strain evidence="1">Hsosn_3</strain>
        <tissue evidence="1">Leaf</tissue>
    </source>
</reference>
<sequence>MGVNSVRFLQRRHEKSNILLESRACCFTCLYTHTSPSALQGKCGSVVEEFMSYWYEAVTLPDNQGTEEVEEIEWSHNFSKSATVMGLQQTSYVSMVSSSDSAPPLGINNGYQICRTKMGHAYDLICTYAANQLYDFIHKRRIGNCSVNFCYLQHLDNVDATYTSHDVREDDQAQYYHQVDFDKITLVEGFDYCQADTERSLPIMMLTDTSWLRFFSQILK</sequence>
<name>A0AAD8GMW4_9APIA</name>
<protein>
    <submittedName>
        <fullName evidence="1">Uncharacterized protein</fullName>
    </submittedName>
</protein>